<evidence type="ECO:0000259" key="6">
    <source>
        <dbReference type="PROSITE" id="PS00624"/>
    </source>
</evidence>
<gene>
    <name evidence="7" type="ORF">KK488_10240</name>
</gene>
<dbReference type="GO" id="GO:0050660">
    <property type="term" value="F:flavin adenine dinucleotide binding"/>
    <property type="evidence" value="ECO:0007669"/>
    <property type="project" value="InterPro"/>
</dbReference>
<dbReference type="InterPro" id="IPR012132">
    <property type="entry name" value="GMC_OxRdtase"/>
</dbReference>
<evidence type="ECO:0000256" key="4">
    <source>
        <dbReference type="ARBA" id="ARBA00022827"/>
    </source>
</evidence>
<feature type="domain" description="Glucose-methanol-choline oxidoreductase N-terminal" evidence="6">
    <location>
        <begin position="254"/>
        <end position="268"/>
    </location>
</feature>
<dbReference type="PIRSF" id="PIRSF000137">
    <property type="entry name" value="Alcohol_oxidase"/>
    <property type="match status" value="1"/>
</dbReference>
<keyword evidence="3" id="KW-0285">Flavoprotein</keyword>
<dbReference type="SUPFAM" id="SSF54373">
    <property type="entry name" value="FAD-linked reductases, C-terminal domain"/>
    <property type="match status" value="1"/>
</dbReference>
<comment type="caution">
    <text evidence="7">The sequence shown here is derived from an EMBL/GenBank/DDBJ whole genome shotgun (WGS) entry which is preliminary data.</text>
</comment>
<dbReference type="GO" id="GO:0016614">
    <property type="term" value="F:oxidoreductase activity, acting on CH-OH group of donors"/>
    <property type="evidence" value="ECO:0007669"/>
    <property type="project" value="InterPro"/>
</dbReference>
<dbReference type="InterPro" id="IPR000172">
    <property type="entry name" value="GMC_OxRdtase_N"/>
</dbReference>
<dbReference type="Gene3D" id="3.30.560.10">
    <property type="entry name" value="Glucose Oxidase, domain 3"/>
    <property type="match status" value="1"/>
</dbReference>
<dbReference type="PROSITE" id="PS00624">
    <property type="entry name" value="GMC_OXRED_2"/>
    <property type="match status" value="1"/>
</dbReference>
<evidence type="ECO:0000256" key="2">
    <source>
        <dbReference type="ARBA" id="ARBA00010790"/>
    </source>
</evidence>
<comment type="similarity">
    <text evidence="2">Belongs to the GMC oxidoreductase family.</text>
</comment>
<dbReference type="Proteomes" id="UP001138757">
    <property type="component" value="Unassembled WGS sequence"/>
</dbReference>
<feature type="region of interest" description="Disordered" evidence="5">
    <location>
        <begin position="62"/>
        <end position="81"/>
    </location>
</feature>
<organism evidence="7 8">
    <name type="scientific">Sphingobium nicotianae</name>
    <dbReference type="NCBI Taxonomy" id="2782607"/>
    <lineage>
        <taxon>Bacteria</taxon>
        <taxon>Pseudomonadati</taxon>
        <taxon>Pseudomonadota</taxon>
        <taxon>Alphaproteobacteria</taxon>
        <taxon>Sphingomonadales</taxon>
        <taxon>Sphingomonadaceae</taxon>
        <taxon>Sphingobium</taxon>
    </lineage>
</organism>
<keyword evidence="4" id="KW-0274">FAD</keyword>
<proteinExistence type="inferred from homology"/>
<dbReference type="InterPro" id="IPR036188">
    <property type="entry name" value="FAD/NAD-bd_sf"/>
</dbReference>
<dbReference type="Pfam" id="PF00732">
    <property type="entry name" value="GMC_oxred_N"/>
    <property type="match status" value="1"/>
</dbReference>
<dbReference type="RefSeq" id="WP_214623171.1">
    <property type="nucleotide sequence ID" value="NZ_JAHGAW010000006.1"/>
</dbReference>
<dbReference type="Gene3D" id="3.50.50.60">
    <property type="entry name" value="FAD/NAD(P)-binding domain"/>
    <property type="match status" value="1"/>
</dbReference>
<dbReference type="InterPro" id="IPR007867">
    <property type="entry name" value="GMC_OxRtase_C"/>
</dbReference>
<evidence type="ECO:0000256" key="1">
    <source>
        <dbReference type="ARBA" id="ARBA00001974"/>
    </source>
</evidence>
<keyword evidence="8" id="KW-1185">Reference proteome</keyword>
<protein>
    <submittedName>
        <fullName evidence="7">GMC family oxidoreductase N-terminal domain-containing protein</fullName>
    </submittedName>
</protein>
<evidence type="ECO:0000256" key="5">
    <source>
        <dbReference type="SAM" id="MobiDB-lite"/>
    </source>
</evidence>
<name>A0A9X1DD39_9SPHN</name>
<dbReference type="EMBL" id="JAHGAW010000006">
    <property type="protein sequence ID" value="MBT2187323.1"/>
    <property type="molecule type" value="Genomic_DNA"/>
</dbReference>
<dbReference type="PANTHER" id="PTHR11552:SF147">
    <property type="entry name" value="CHOLINE DEHYDROGENASE, MITOCHONDRIAL"/>
    <property type="match status" value="1"/>
</dbReference>
<evidence type="ECO:0000256" key="3">
    <source>
        <dbReference type="ARBA" id="ARBA00022630"/>
    </source>
</evidence>
<evidence type="ECO:0000313" key="7">
    <source>
        <dbReference type="EMBL" id="MBT2187323.1"/>
    </source>
</evidence>
<dbReference type="PANTHER" id="PTHR11552">
    <property type="entry name" value="GLUCOSE-METHANOL-CHOLINE GMC OXIDOREDUCTASE"/>
    <property type="match status" value="1"/>
</dbReference>
<dbReference type="AlphaFoldDB" id="A0A9X1DD39"/>
<dbReference type="SUPFAM" id="SSF51905">
    <property type="entry name" value="FAD/NAD(P)-binding domain"/>
    <property type="match status" value="1"/>
</dbReference>
<reference evidence="7" key="1">
    <citation type="submission" date="2021-05" db="EMBL/GenBank/DDBJ databases">
        <title>Genome of Sphingobium sp. strain.</title>
        <authorList>
            <person name="Fan R."/>
        </authorList>
    </citation>
    <scope>NUCLEOTIDE SEQUENCE</scope>
    <source>
        <strain evidence="7">H33</strain>
    </source>
</reference>
<accession>A0A9X1DD39</accession>
<dbReference type="Pfam" id="PF05199">
    <property type="entry name" value="GMC_oxred_C"/>
    <property type="match status" value="1"/>
</dbReference>
<sequence length="539" mass="58165">MQEQDYIVVGAGSAGCVLANRLSEDGANAVLLLEAGGSDEKWLLKMPLGFMMAAGDPAIDWGYESEPDPKTGGRTQPLPRGKLLGGCSSVNGMIYMRGHSGDYDGWRQMGATGWSYADVLPYFRKMETSWHGAGPYHGGDGPLAVTPVENDHLLGAPIGASVLAAGFEASEDLSGAQQEGFSRCEVTVDRRGRRASTAQAYLKPARTRRNLRVESQAQTTRILIENGRAVGVEYRRNGALHQVRARKEVILSAGAYGSPQLLMLSGIGPRDHLAEHGIAALVDAPQVGRNLSEHPVLYMSFNAREETTFLSALRFDRAVRSVLRWWATGKGPFATQITSGILMLKTRPELSQPDIQLVFLPVRLDAKLWYPFGAQQSHVLSVMVMQLHPESRGTVELRSADPAERPRIDLNLLSTPNDFAELRGGVAAVRRIFASAPLADMVSGERAPGAAAQDDASLDQFIRDNLKITQHPCGTCRMGEDPAAVVDSELRVKGIEGLRVVDASVFPTVPGANINAAVIMVAERASDLIRGRTPLAPAD</sequence>
<evidence type="ECO:0000313" key="8">
    <source>
        <dbReference type="Proteomes" id="UP001138757"/>
    </source>
</evidence>
<comment type="cofactor">
    <cofactor evidence="1">
        <name>FAD</name>
        <dbReference type="ChEBI" id="CHEBI:57692"/>
    </cofactor>
</comment>